<accession>A0A9W8APF7</accession>
<dbReference type="SUPFAM" id="SSF56112">
    <property type="entry name" value="Protein kinase-like (PK-like)"/>
    <property type="match status" value="1"/>
</dbReference>
<feature type="non-terminal residue" evidence="2">
    <location>
        <position position="1"/>
    </location>
</feature>
<dbReference type="Proteomes" id="UP001150925">
    <property type="component" value="Unassembled WGS sequence"/>
</dbReference>
<gene>
    <name evidence="2" type="ORF">IWQ62_002699</name>
</gene>
<proteinExistence type="predicted"/>
<keyword evidence="3" id="KW-1185">Reference proteome</keyword>
<evidence type="ECO:0000259" key="1">
    <source>
        <dbReference type="Pfam" id="PF17667"/>
    </source>
</evidence>
<evidence type="ECO:0000313" key="3">
    <source>
        <dbReference type="Proteomes" id="UP001150925"/>
    </source>
</evidence>
<dbReference type="InterPro" id="IPR011009">
    <property type="entry name" value="Kinase-like_dom_sf"/>
</dbReference>
<sequence>GNVLVRENNGDPYPLLVDFDHARLCSDTMDGSMRFGMGTVPFMSILNLAGYSHKLSILDELESFLYLLVWKCTIGFTPSDITRGKTARNTPQVTSVKSSANPLVKLVTRLKLTNRKSAALVQRSKHRVGQNKQLKIRSWAKGGPRGECLAAKYLHTSSDGPFELVLEELRPEFQVFKPLLLNLRRILFDWDGEQASFISGRNYGRRIVAPKDESRHSLNMLGPMEKLDQHEPKADQQAGDASTSNDVSVVDRYCSRLISRKNETDKILDNFESAMGSFYDNYF</sequence>
<name>A0A9W8APF7_9FUNG</name>
<reference evidence="2" key="1">
    <citation type="submission" date="2022-07" db="EMBL/GenBank/DDBJ databases">
        <title>Phylogenomic reconstructions and comparative analyses of Kickxellomycotina fungi.</title>
        <authorList>
            <person name="Reynolds N.K."/>
            <person name="Stajich J.E."/>
            <person name="Barry K."/>
            <person name="Grigoriev I.V."/>
            <person name="Crous P."/>
            <person name="Smith M.E."/>
        </authorList>
    </citation>
    <scope>NUCLEOTIDE SEQUENCE</scope>
    <source>
        <strain evidence="2">RSA 1196</strain>
    </source>
</reference>
<dbReference type="Pfam" id="PF17667">
    <property type="entry name" value="Pkinase_fungal"/>
    <property type="match status" value="1"/>
</dbReference>
<dbReference type="OrthoDB" id="5584477at2759"/>
<protein>
    <recommendedName>
        <fullName evidence="1">Fungal-type protein kinase domain-containing protein</fullName>
    </recommendedName>
</protein>
<organism evidence="2 3">
    <name type="scientific">Dispira parvispora</name>
    <dbReference type="NCBI Taxonomy" id="1520584"/>
    <lineage>
        <taxon>Eukaryota</taxon>
        <taxon>Fungi</taxon>
        <taxon>Fungi incertae sedis</taxon>
        <taxon>Zoopagomycota</taxon>
        <taxon>Kickxellomycotina</taxon>
        <taxon>Dimargaritomycetes</taxon>
        <taxon>Dimargaritales</taxon>
        <taxon>Dimargaritaceae</taxon>
        <taxon>Dispira</taxon>
    </lineage>
</organism>
<feature type="domain" description="Fungal-type protein kinase" evidence="1">
    <location>
        <begin position="2"/>
        <end position="72"/>
    </location>
</feature>
<comment type="caution">
    <text evidence="2">The sequence shown here is derived from an EMBL/GenBank/DDBJ whole genome shotgun (WGS) entry which is preliminary data.</text>
</comment>
<dbReference type="InterPro" id="IPR040976">
    <property type="entry name" value="Pkinase_fungal"/>
</dbReference>
<dbReference type="AlphaFoldDB" id="A0A9W8APF7"/>
<dbReference type="EMBL" id="JANBPY010000609">
    <property type="protein sequence ID" value="KAJ1965309.1"/>
    <property type="molecule type" value="Genomic_DNA"/>
</dbReference>
<evidence type="ECO:0000313" key="2">
    <source>
        <dbReference type="EMBL" id="KAJ1965309.1"/>
    </source>
</evidence>